<evidence type="ECO:0000313" key="12">
    <source>
        <dbReference type="Proteomes" id="UP000298656"/>
    </source>
</evidence>
<keyword evidence="12" id="KW-1185">Reference proteome</keyword>
<feature type="transmembrane region" description="Helical" evidence="10">
    <location>
        <begin position="307"/>
        <end position="324"/>
    </location>
</feature>
<feature type="transmembrane region" description="Helical" evidence="10">
    <location>
        <begin position="351"/>
        <end position="375"/>
    </location>
</feature>
<dbReference type="Pfam" id="PF00854">
    <property type="entry name" value="PTR2"/>
    <property type="match status" value="1"/>
</dbReference>
<dbReference type="PROSITE" id="PS01023">
    <property type="entry name" value="PTR2_2"/>
    <property type="match status" value="1"/>
</dbReference>
<dbReference type="InterPro" id="IPR050171">
    <property type="entry name" value="MFS_Transporters"/>
</dbReference>
<keyword evidence="7 10" id="KW-0472">Membrane</keyword>
<dbReference type="RefSeq" id="WP_137333119.1">
    <property type="nucleotide sequence ID" value="NZ_CP040077.1"/>
</dbReference>
<feature type="transmembrane region" description="Helical" evidence="10">
    <location>
        <begin position="449"/>
        <end position="471"/>
    </location>
</feature>
<name>A0A4V1EHH6_9BURK</name>
<reference evidence="11 12" key="1">
    <citation type="submission" date="2019-05" db="EMBL/GenBank/DDBJ databases">
        <title>Burkholderia sp. DHOD12, isolated from subtropical forest soil.</title>
        <authorList>
            <person name="Gao Z.-H."/>
            <person name="Qiu L.-H."/>
        </authorList>
    </citation>
    <scope>NUCLEOTIDE SEQUENCE [LARGE SCALE GENOMIC DNA]</scope>
    <source>
        <strain evidence="11 12">DHOD12</strain>
    </source>
</reference>
<evidence type="ECO:0000256" key="4">
    <source>
        <dbReference type="ARBA" id="ARBA00022692"/>
    </source>
</evidence>
<dbReference type="CDD" id="cd17346">
    <property type="entry name" value="MFS_DtpA_like"/>
    <property type="match status" value="1"/>
</dbReference>
<evidence type="ECO:0000256" key="7">
    <source>
        <dbReference type="ARBA" id="ARBA00023136"/>
    </source>
</evidence>
<keyword evidence="4 8" id="KW-0812">Transmembrane</keyword>
<accession>A0A4V1EHH6</accession>
<keyword evidence="5" id="KW-0653">Protein transport</keyword>
<comment type="similarity">
    <text evidence="8">Belongs to the major facilitator superfamily. Proton-dependent oligopeptide transporter (POT/PTR) (TC 2.A.17) family.</text>
</comment>
<feature type="transmembrane region" description="Helical" evidence="10">
    <location>
        <begin position="71"/>
        <end position="92"/>
    </location>
</feature>
<gene>
    <name evidence="11" type="ORF">FAZ95_14650</name>
</gene>
<feature type="transmembrane region" description="Helical" evidence="10">
    <location>
        <begin position="416"/>
        <end position="437"/>
    </location>
</feature>
<dbReference type="GO" id="GO:1904680">
    <property type="term" value="F:peptide transmembrane transporter activity"/>
    <property type="evidence" value="ECO:0007669"/>
    <property type="project" value="InterPro"/>
</dbReference>
<feature type="transmembrane region" description="Helical" evidence="10">
    <location>
        <begin position="127"/>
        <end position="150"/>
    </location>
</feature>
<feature type="transmembrane region" description="Helical" evidence="10">
    <location>
        <begin position="162"/>
        <end position="183"/>
    </location>
</feature>
<keyword evidence="6 10" id="KW-1133">Transmembrane helix</keyword>
<dbReference type="InterPro" id="IPR005279">
    <property type="entry name" value="Dipep/tripep_permease"/>
</dbReference>
<evidence type="ECO:0000256" key="9">
    <source>
        <dbReference type="SAM" id="MobiDB-lite"/>
    </source>
</evidence>
<comment type="subcellular location">
    <subcellularLocation>
        <location evidence="1">Cell membrane</location>
        <topology evidence="1">Multi-pass membrane protein</topology>
    </subcellularLocation>
    <subcellularLocation>
        <location evidence="8">Membrane</location>
        <topology evidence="8">Multi-pass membrane protein</topology>
    </subcellularLocation>
</comment>
<proteinExistence type="inferred from homology"/>
<dbReference type="KEGG" id="tvl:FAZ95_14650"/>
<evidence type="ECO:0000256" key="5">
    <source>
        <dbReference type="ARBA" id="ARBA00022856"/>
    </source>
</evidence>
<keyword evidence="3" id="KW-1003">Cell membrane</keyword>
<dbReference type="NCBIfam" id="TIGR00924">
    <property type="entry name" value="yjdL_sub1_fam"/>
    <property type="match status" value="1"/>
</dbReference>
<feature type="transmembrane region" description="Helical" evidence="10">
    <location>
        <begin position="277"/>
        <end position="295"/>
    </location>
</feature>
<dbReference type="Proteomes" id="UP000298656">
    <property type="component" value="Chromosome 1"/>
</dbReference>
<dbReference type="EMBL" id="CP040077">
    <property type="protein sequence ID" value="QCP50300.1"/>
    <property type="molecule type" value="Genomic_DNA"/>
</dbReference>
<feature type="transmembrane region" description="Helical" evidence="10">
    <location>
        <begin position="203"/>
        <end position="222"/>
    </location>
</feature>
<protein>
    <submittedName>
        <fullName evidence="11">Peptide MFS transporter</fullName>
    </submittedName>
</protein>
<dbReference type="GO" id="GO:0005886">
    <property type="term" value="C:plasma membrane"/>
    <property type="evidence" value="ECO:0007669"/>
    <property type="project" value="UniProtKB-SubCell"/>
</dbReference>
<evidence type="ECO:0000256" key="1">
    <source>
        <dbReference type="ARBA" id="ARBA00004651"/>
    </source>
</evidence>
<evidence type="ECO:0000256" key="10">
    <source>
        <dbReference type="SAM" id="Phobius"/>
    </source>
</evidence>
<feature type="region of interest" description="Disordered" evidence="9">
    <location>
        <begin position="1"/>
        <end position="22"/>
    </location>
</feature>
<dbReference type="OrthoDB" id="9772725at2"/>
<feature type="transmembrane region" description="Helical" evidence="10">
    <location>
        <begin position="101"/>
        <end position="121"/>
    </location>
</feature>
<sequence length="522" mass="55930">MNTTSDSATGSPVQQLRDTTGLAGHPRGLTTLFFTEMWERFSFYGMRAILVLYMVAAPGLGGLGYDTPHATAIYGTYSMAAFLLALPGGIIADQLLGTRRAVLIGGIIIACGHFTMAIPAVPTFFTGLVLVACGTGLLKPNVSALVGGLYPKDDERRDSGFSIFYMGINIGAFLAPLVCGFLAEAEPFRNVLRSFGIDPVNSWHFGFAAAGVGMLIGLIVFWRQRGRLAHVGDRSAAKPAQATQKRQGGLLRTTVYIALSVFTVIGTLLAGSNWQNVLPFLLAFDALVLVVMMGLQEQLTAAEWKRLAVMGIYFVVTIAFWSAYEQKGSSLSLFAKDLVQRNIGSFLVPAAWFQSLTALYVILLAPVFAALWARLGPRQPSSLAKLAVAPLLIGLGYAGFAIMASSLYIGAKVNPLWLAGLFLFEVFGELCLSPVGLNLVTKLAPVKLVGLMMGLWFFGSSFGYKLAGYFAGFYMPVPARMTLLYGGIAAGLIAVSALLFLMMPMMRKLVGDEPAQAATHAH</sequence>
<feature type="transmembrane region" description="Helical" evidence="10">
    <location>
        <begin position="483"/>
        <end position="501"/>
    </location>
</feature>
<evidence type="ECO:0000256" key="6">
    <source>
        <dbReference type="ARBA" id="ARBA00022989"/>
    </source>
</evidence>
<dbReference type="InterPro" id="IPR000109">
    <property type="entry name" value="POT_fam"/>
</dbReference>
<feature type="transmembrane region" description="Helical" evidence="10">
    <location>
        <begin position="44"/>
        <end position="65"/>
    </location>
</feature>
<dbReference type="Gene3D" id="1.20.1250.20">
    <property type="entry name" value="MFS general substrate transporter like domains"/>
    <property type="match status" value="1"/>
</dbReference>
<evidence type="ECO:0000256" key="3">
    <source>
        <dbReference type="ARBA" id="ARBA00022475"/>
    </source>
</evidence>
<evidence type="ECO:0000313" key="11">
    <source>
        <dbReference type="EMBL" id="QCP50300.1"/>
    </source>
</evidence>
<dbReference type="PANTHER" id="PTHR23517:SF15">
    <property type="entry name" value="PROTON-DEPENDENT OLIGOPEPTIDE FAMILY TRANSPORT PROTEIN"/>
    <property type="match status" value="1"/>
</dbReference>
<dbReference type="SUPFAM" id="SSF103473">
    <property type="entry name" value="MFS general substrate transporter"/>
    <property type="match status" value="1"/>
</dbReference>
<dbReference type="InterPro" id="IPR036259">
    <property type="entry name" value="MFS_trans_sf"/>
</dbReference>
<dbReference type="PANTHER" id="PTHR23517">
    <property type="entry name" value="RESISTANCE PROTEIN MDTM, PUTATIVE-RELATED-RELATED"/>
    <property type="match status" value="1"/>
</dbReference>
<evidence type="ECO:0000256" key="2">
    <source>
        <dbReference type="ARBA" id="ARBA00022448"/>
    </source>
</evidence>
<evidence type="ECO:0000256" key="8">
    <source>
        <dbReference type="RuleBase" id="RU003755"/>
    </source>
</evidence>
<feature type="compositionally biased region" description="Polar residues" evidence="9">
    <location>
        <begin position="1"/>
        <end position="18"/>
    </location>
</feature>
<dbReference type="AlphaFoldDB" id="A0A4V1EHH6"/>
<dbReference type="PROSITE" id="PS01022">
    <property type="entry name" value="PTR2_1"/>
    <property type="match status" value="1"/>
</dbReference>
<dbReference type="InterPro" id="IPR018456">
    <property type="entry name" value="PTR2_symporter_CS"/>
</dbReference>
<organism evidence="11 12">
    <name type="scientific">Trinickia violacea</name>
    <dbReference type="NCBI Taxonomy" id="2571746"/>
    <lineage>
        <taxon>Bacteria</taxon>
        <taxon>Pseudomonadati</taxon>
        <taxon>Pseudomonadota</taxon>
        <taxon>Betaproteobacteria</taxon>
        <taxon>Burkholderiales</taxon>
        <taxon>Burkholderiaceae</taxon>
        <taxon>Trinickia</taxon>
    </lineage>
</organism>
<feature type="transmembrane region" description="Helical" evidence="10">
    <location>
        <begin position="387"/>
        <end position="410"/>
    </location>
</feature>
<dbReference type="GO" id="GO:0006857">
    <property type="term" value="P:oligopeptide transport"/>
    <property type="evidence" value="ECO:0007669"/>
    <property type="project" value="InterPro"/>
</dbReference>
<feature type="transmembrane region" description="Helical" evidence="10">
    <location>
        <begin position="253"/>
        <end position="271"/>
    </location>
</feature>
<keyword evidence="2 8" id="KW-0813">Transport</keyword>
<keyword evidence="5" id="KW-0571">Peptide transport</keyword>